<evidence type="ECO:0000313" key="4">
    <source>
        <dbReference type="Proteomes" id="UP000215043"/>
    </source>
</evidence>
<evidence type="ECO:0000256" key="1">
    <source>
        <dbReference type="SAM" id="Phobius"/>
    </source>
</evidence>
<dbReference type="Pfam" id="PF10756">
    <property type="entry name" value="bPH_6"/>
    <property type="match status" value="1"/>
</dbReference>
<name>A0A223RXR1_9ACTN</name>
<dbReference type="Proteomes" id="UP000215043">
    <property type="component" value="Chromosome"/>
</dbReference>
<keyword evidence="1" id="KW-0812">Transmembrane</keyword>
<sequence>MLVLCWVVAAGLVPVALLTEGSVDRAFSGAALLVAVAAAGALSYLRPRLRATPEGIAVRTLGGRHHWRWELVSWRVTTSHRFGRTVPVLEIEVPERDLAGGLLLLGRFDLGAEPEEVAERLEALRAR</sequence>
<dbReference type="InterPro" id="IPR019692">
    <property type="entry name" value="CFP-6_PH"/>
</dbReference>
<proteinExistence type="predicted"/>
<keyword evidence="1" id="KW-0472">Membrane</keyword>
<feature type="transmembrane region" description="Helical" evidence="1">
    <location>
        <begin position="28"/>
        <end position="45"/>
    </location>
</feature>
<dbReference type="AlphaFoldDB" id="A0A223RXR1"/>
<dbReference type="EMBL" id="CP022752">
    <property type="protein sequence ID" value="ASU80686.1"/>
    <property type="molecule type" value="Genomic_DNA"/>
</dbReference>
<reference evidence="3 4" key="1">
    <citation type="submission" date="2017-08" db="EMBL/GenBank/DDBJ databases">
        <title>The complete genome sequence of moderately halophilic actinomycete Actinopolyspora erythraea YIM 90600, the producer of novel erythromycin, novel actinopolysporins A-C and tubercidin.</title>
        <authorList>
            <person name="Yin M."/>
            <person name="Tang S."/>
        </authorList>
    </citation>
    <scope>NUCLEOTIDE SEQUENCE [LARGE SCALE GENOMIC DNA]</scope>
    <source>
        <strain evidence="3 4">YIM 90600</strain>
    </source>
</reference>
<gene>
    <name evidence="3" type="ORF">CDG81_00110</name>
</gene>
<dbReference type="KEGG" id="aey:CDG81_00110"/>
<evidence type="ECO:0000259" key="2">
    <source>
        <dbReference type="Pfam" id="PF10756"/>
    </source>
</evidence>
<keyword evidence="1" id="KW-1133">Transmembrane helix</keyword>
<feature type="domain" description="Low molecular weight protein antigen 6 PH" evidence="2">
    <location>
        <begin position="46"/>
        <end position="126"/>
    </location>
</feature>
<protein>
    <recommendedName>
        <fullName evidence="2">Low molecular weight protein antigen 6 PH domain-containing protein</fullName>
    </recommendedName>
</protein>
<accession>A0A223RXR1</accession>
<dbReference type="OrthoDB" id="5189227at2"/>
<organism evidence="3 4">
    <name type="scientific">Actinopolyspora erythraea</name>
    <dbReference type="NCBI Taxonomy" id="414996"/>
    <lineage>
        <taxon>Bacteria</taxon>
        <taxon>Bacillati</taxon>
        <taxon>Actinomycetota</taxon>
        <taxon>Actinomycetes</taxon>
        <taxon>Actinopolysporales</taxon>
        <taxon>Actinopolysporaceae</taxon>
        <taxon>Actinopolyspora</taxon>
    </lineage>
</organism>
<evidence type="ECO:0000313" key="3">
    <source>
        <dbReference type="EMBL" id="ASU80686.1"/>
    </source>
</evidence>